<evidence type="ECO:0008006" key="5">
    <source>
        <dbReference type="Google" id="ProtNLM"/>
    </source>
</evidence>
<gene>
    <name evidence="3" type="ORF">SAMN04489806_0036</name>
</gene>
<evidence type="ECO:0000313" key="4">
    <source>
        <dbReference type="Proteomes" id="UP000199183"/>
    </source>
</evidence>
<evidence type="ECO:0000256" key="2">
    <source>
        <dbReference type="SAM" id="Phobius"/>
    </source>
</evidence>
<dbReference type="EMBL" id="FNRY01000001">
    <property type="protein sequence ID" value="SEB35149.1"/>
    <property type="molecule type" value="Genomic_DNA"/>
</dbReference>
<proteinExistence type="predicted"/>
<evidence type="ECO:0000256" key="1">
    <source>
        <dbReference type="SAM" id="MobiDB-lite"/>
    </source>
</evidence>
<dbReference type="Proteomes" id="UP000199183">
    <property type="component" value="Unassembled WGS sequence"/>
</dbReference>
<feature type="region of interest" description="Disordered" evidence="1">
    <location>
        <begin position="1"/>
        <end position="33"/>
    </location>
</feature>
<dbReference type="AlphaFoldDB" id="A0A1H4IM44"/>
<sequence length="230" mass="24530">MSTKTKPPRVVAELGRPETPEETAARKAENSRNHRMRQTVNNLVFSLLATLGIVLVIVLLVPRSDTSLLPDVDYHASAAKAQEARDEVIIDPKLPDDWTSNAARLSEAEPPAVSDWYIGLITPDDQFIGIVQGFDANPTWQAQQLEGSLADSTIDVDGVTWTVYDNRDGSAPSDEGNVHYALATESGPSTILLYGTASDEDFRTVAKAIAAQVKAGAAGAAGDTQQKGGS</sequence>
<dbReference type="STRING" id="640635.SAMN04489806_0036"/>
<feature type="compositionally biased region" description="Basic and acidic residues" evidence="1">
    <location>
        <begin position="15"/>
        <end position="32"/>
    </location>
</feature>
<dbReference type="Pfam" id="PF14030">
    <property type="entry name" value="DUF4245"/>
    <property type="match status" value="1"/>
</dbReference>
<name>A0A1H4IM44_9MICO</name>
<keyword evidence="2" id="KW-0812">Transmembrane</keyword>
<dbReference type="RefSeq" id="WP_091178679.1">
    <property type="nucleotide sequence ID" value="NZ_FNRY01000001.1"/>
</dbReference>
<organism evidence="3 4">
    <name type="scientific">Paramicrobacterium humi</name>
    <dbReference type="NCBI Taxonomy" id="640635"/>
    <lineage>
        <taxon>Bacteria</taxon>
        <taxon>Bacillati</taxon>
        <taxon>Actinomycetota</taxon>
        <taxon>Actinomycetes</taxon>
        <taxon>Micrococcales</taxon>
        <taxon>Microbacteriaceae</taxon>
        <taxon>Paramicrobacterium</taxon>
    </lineage>
</organism>
<protein>
    <recommendedName>
        <fullName evidence="5">DUF4245 domain-containing protein</fullName>
    </recommendedName>
</protein>
<feature type="transmembrane region" description="Helical" evidence="2">
    <location>
        <begin position="40"/>
        <end position="61"/>
    </location>
</feature>
<dbReference type="InterPro" id="IPR025339">
    <property type="entry name" value="DUF4245"/>
</dbReference>
<keyword evidence="4" id="KW-1185">Reference proteome</keyword>
<accession>A0A1H4IM44</accession>
<keyword evidence="2" id="KW-0472">Membrane</keyword>
<keyword evidence="2" id="KW-1133">Transmembrane helix</keyword>
<evidence type="ECO:0000313" key="3">
    <source>
        <dbReference type="EMBL" id="SEB35149.1"/>
    </source>
</evidence>
<dbReference type="OrthoDB" id="4801970at2"/>
<reference evidence="3 4" key="1">
    <citation type="submission" date="2016-10" db="EMBL/GenBank/DDBJ databases">
        <authorList>
            <person name="de Groot N.N."/>
        </authorList>
    </citation>
    <scope>NUCLEOTIDE SEQUENCE [LARGE SCALE GENOMIC DNA]</scope>
    <source>
        <strain evidence="3 4">DSM 21799</strain>
    </source>
</reference>